<organism evidence="2 3">
    <name type="scientific">Paenalcaligenes hominis</name>
    <dbReference type="NCBI Taxonomy" id="643674"/>
    <lineage>
        <taxon>Bacteria</taxon>
        <taxon>Pseudomonadati</taxon>
        <taxon>Pseudomonadota</taxon>
        <taxon>Betaproteobacteria</taxon>
        <taxon>Burkholderiales</taxon>
        <taxon>Alcaligenaceae</taxon>
        <taxon>Paenalcaligenes</taxon>
    </lineage>
</organism>
<protein>
    <recommendedName>
        <fullName evidence="4">Transmembrane protein</fullName>
    </recommendedName>
</protein>
<dbReference type="Proteomes" id="UP000189369">
    <property type="component" value="Chromosome"/>
</dbReference>
<dbReference type="NCBIfam" id="NF041043">
    <property type="entry name" value="BPSS1780_fam"/>
    <property type="match status" value="1"/>
</dbReference>
<dbReference type="EMBL" id="CP019697">
    <property type="protein sequence ID" value="AQS50693.1"/>
    <property type="molecule type" value="Genomic_DNA"/>
</dbReference>
<feature type="transmembrane region" description="Helical" evidence="1">
    <location>
        <begin position="29"/>
        <end position="46"/>
    </location>
</feature>
<feature type="transmembrane region" description="Helical" evidence="1">
    <location>
        <begin position="219"/>
        <end position="243"/>
    </location>
</feature>
<keyword evidence="1" id="KW-1133">Transmembrane helix</keyword>
<dbReference type="InterPro" id="IPR047798">
    <property type="entry name" value="BPSS1780-like"/>
</dbReference>
<dbReference type="KEGG" id="phn:PAEH1_02480"/>
<keyword evidence="1" id="KW-0472">Membrane</keyword>
<feature type="transmembrane region" description="Helical" evidence="1">
    <location>
        <begin position="52"/>
        <end position="70"/>
    </location>
</feature>
<gene>
    <name evidence="2" type="ORF">PAEH1_02480</name>
</gene>
<keyword evidence="1" id="KW-0812">Transmembrane</keyword>
<feature type="transmembrane region" description="Helical" evidence="1">
    <location>
        <begin position="142"/>
        <end position="167"/>
    </location>
</feature>
<dbReference type="OrthoDB" id="5298483at2"/>
<name>A0A1U9JY06_9BURK</name>
<reference evidence="2 3" key="1">
    <citation type="submission" date="2017-01" db="EMBL/GenBank/DDBJ databases">
        <title>Complete Genome Sequence of Paenalcaligenes hominis, Isolated from a paraplegic Patient with neurogenic bladder.</title>
        <authorList>
            <person name="Mukhopadhyay R."/>
            <person name="Joaquin J."/>
            <person name="Hogue R."/>
            <person name="Kilaru A."/>
            <person name="Jospin G."/>
            <person name="Mars K."/>
            <person name="Eisen J.A."/>
            <person name="Chaturvedi V."/>
        </authorList>
    </citation>
    <scope>NUCLEOTIDE SEQUENCE [LARGE SCALE GENOMIC DNA]</scope>
    <source>
        <strain evidence="2 3">15S00501</strain>
    </source>
</reference>
<evidence type="ECO:0008006" key="4">
    <source>
        <dbReference type="Google" id="ProtNLM"/>
    </source>
</evidence>
<evidence type="ECO:0000313" key="2">
    <source>
        <dbReference type="EMBL" id="AQS50693.1"/>
    </source>
</evidence>
<evidence type="ECO:0000256" key="1">
    <source>
        <dbReference type="SAM" id="Phobius"/>
    </source>
</evidence>
<evidence type="ECO:0000313" key="3">
    <source>
        <dbReference type="Proteomes" id="UP000189369"/>
    </source>
</evidence>
<dbReference type="AlphaFoldDB" id="A0A1U9JY06"/>
<feature type="transmembrane region" description="Helical" evidence="1">
    <location>
        <begin position="188"/>
        <end position="207"/>
    </location>
</feature>
<accession>A0A1U9JY06</accession>
<dbReference type="STRING" id="643674.PAEH1_02480"/>
<proteinExistence type="predicted"/>
<feature type="transmembrane region" description="Helical" evidence="1">
    <location>
        <begin position="101"/>
        <end position="122"/>
    </location>
</feature>
<sequence length="256" mass="28828">MQAARLSAEYGWAWLVQGWALFKRQPMTMLFWSLMTSLLINLSYLIPIFGQIALIIATPAIGFIALNACVQIERNQPMQLGMWLQPLKDPSVKKAMLKLGISYFFVCLAAGFLAVMPFSQTLMDVMSRDEADPALVMQAIQAPMYLFGLFYAGISILFWHAPALMGWHGIPLKKALFYSMVACWRTKGALLIFGLCWAAIYFGAQYLAKAMVAVFGPSFAYFLLTPLNLFMMAYLYSCFYPIYRSVFGQSTIEPTV</sequence>